<evidence type="ECO:0000256" key="1">
    <source>
        <dbReference type="ARBA" id="ARBA00000013"/>
    </source>
</evidence>
<keyword evidence="9 18" id="KW-0630">Potassium</keyword>
<evidence type="ECO:0000256" key="7">
    <source>
        <dbReference type="ARBA" id="ARBA00022840"/>
    </source>
</evidence>
<comment type="subunit">
    <text evidence="17">Homotetramer.</text>
</comment>
<evidence type="ECO:0000256" key="3">
    <source>
        <dbReference type="ARBA" id="ARBA00006001"/>
    </source>
</evidence>
<keyword evidence="11 18" id="KW-0413">Isomerase</keyword>
<comment type="similarity">
    <text evidence="4 18">In the C-terminal section; belongs to the NnrD/CARKD family.</text>
</comment>
<dbReference type="PROSITE" id="PS51383">
    <property type="entry name" value="YJEF_C_3"/>
    <property type="match status" value="1"/>
</dbReference>
<evidence type="ECO:0000259" key="20">
    <source>
        <dbReference type="PROSITE" id="PS51385"/>
    </source>
</evidence>
<feature type="domain" description="YjeF N-terminal" evidence="20">
    <location>
        <begin position="10"/>
        <end position="218"/>
    </location>
</feature>
<evidence type="ECO:0000313" key="21">
    <source>
        <dbReference type="EMBL" id="MBI8990099.1"/>
    </source>
</evidence>
<comment type="similarity">
    <text evidence="17">Belongs to the NnrD/CARKD family.</text>
</comment>
<evidence type="ECO:0000256" key="10">
    <source>
        <dbReference type="ARBA" id="ARBA00023027"/>
    </source>
</evidence>
<accession>A0A934I892</accession>
<comment type="function">
    <text evidence="17">Catalyzes the dehydration of the S-form of NAD(P)HX at the expense of ADP, which is converted to AMP. Together with NAD(P)HX epimerase, which catalyzes the epimerization of the S- and R-forms, the enzyme allows the repair of both epimers of NAD(P)HX, a damaged form of NAD(P)H that is a result of enzymatic or heat-dependent hydration.</text>
</comment>
<keyword evidence="8 17" id="KW-0521">NADP</keyword>
<comment type="catalytic activity">
    <reaction evidence="15 17 18">
        <text>(6S)-NADHX + ADP = AMP + phosphate + NADH + H(+)</text>
        <dbReference type="Rhea" id="RHEA:32223"/>
        <dbReference type="ChEBI" id="CHEBI:15378"/>
        <dbReference type="ChEBI" id="CHEBI:43474"/>
        <dbReference type="ChEBI" id="CHEBI:57945"/>
        <dbReference type="ChEBI" id="CHEBI:64074"/>
        <dbReference type="ChEBI" id="CHEBI:456215"/>
        <dbReference type="ChEBI" id="CHEBI:456216"/>
        <dbReference type="EC" id="4.2.1.136"/>
    </reaction>
</comment>
<dbReference type="PANTHER" id="PTHR12592">
    <property type="entry name" value="ATP-DEPENDENT (S)-NAD(P)H-HYDRATE DEHYDRATASE FAMILY MEMBER"/>
    <property type="match status" value="1"/>
</dbReference>
<organism evidence="21 22">
    <name type="scientific">Corynebacterium meridianum</name>
    <dbReference type="NCBI Taxonomy" id="2765363"/>
    <lineage>
        <taxon>Bacteria</taxon>
        <taxon>Bacillati</taxon>
        <taxon>Actinomycetota</taxon>
        <taxon>Actinomycetes</taxon>
        <taxon>Mycobacteriales</taxon>
        <taxon>Corynebacteriaceae</taxon>
        <taxon>Corynebacterium</taxon>
    </lineage>
</organism>
<dbReference type="GO" id="GO:0110051">
    <property type="term" value="P:metabolite repair"/>
    <property type="evidence" value="ECO:0007669"/>
    <property type="project" value="TreeGrafter"/>
</dbReference>
<dbReference type="GO" id="GO:0052855">
    <property type="term" value="F:ADP-dependent NAD(P)H-hydrate dehydratase activity"/>
    <property type="evidence" value="ECO:0007669"/>
    <property type="project" value="UniProtKB-UniRule"/>
</dbReference>
<dbReference type="GO" id="GO:0046496">
    <property type="term" value="P:nicotinamide nucleotide metabolic process"/>
    <property type="evidence" value="ECO:0007669"/>
    <property type="project" value="UniProtKB-UniRule"/>
</dbReference>
<dbReference type="SUPFAM" id="SSF53613">
    <property type="entry name" value="Ribokinase-like"/>
    <property type="match status" value="1"/>
</dbReference>
<evidence type="ECO:0000256" key="12">
    <source>
        <dbReference type="ARBA" id="ARBA00023239"/>
    </source>
</evidence>
<name>A0A934I892_9CORY</name>
<comment type="similarity">
    <text evidence="3 18">In the N-terminal section; belongs to the NnrE/AIBP family.</text>
</comment>
<dbReference type="InterPro" id="IPR029056">
    <property type="entry name" value="Ribokinase-like"/>
</dbReference>
<dbReference type="SUPFAM" id="SSF64153">
    <property type="entry name" value="YjeF N-terminal domain-like"/>
    <property type="match status" value="1"/>
</dbReference>
<evidence type="ECO:0000256" key="4">
    <source>
        <dbReference type="ARBA" id="ARBA00009524"/>
    </source>
</evidence>
<dbReference type="InterPro" id="IPR036652">
    <property type="entry name" value="YjeF_N_dom_sf"/>
</dbReference>
<dbReference type="PANTHER" id="PTHR12592:SF0">
    <property type="entry name" value="ATP-DEPENDENT (S)-NAD(P)H-HYDRATE DEHYDRATASE"/>
    <property type="match status" value="1"/>
</dbReference>
<comment type="cofactor">
    <cofactor evidence="18">
        <name>K(+)</name>
        <dbReference type="ChEBI" id="CHEBI:29103"/>
    </cofactor>
    <text evidence="18">Binds 1 potassium ion per subunit.</text>
</comment>
<dbReference type="GO" id="GO:0052856">
    <property type="term" value="F:NAD(P)HX epimerase activity"/>
    <property type="evidence" value="ECO:0007669"/>
    <property type="project" value="UniProtKB-EC"/>
</dbReference>
<dbReference type="Pfam" id="PF03853">
    <property type="entry name" value="YjeF_N"/>
    <property type="match status" value="1"/>
</dbReference>
<keyword evidence="22" id="KW-1185">Reference proteome</keyword>
<feature type="binding site" evidence="17">
    <location>
        <position position="261"/>
    </location>
    <ligand>
        <name>(6S)-NADPHX</name>
        <dbReference type="ChEBI" id="CHEBI:64076"/>
    </ligand>
</feature>
<dbReference type="EC" id="4.2.1.136" evidence="17"/>
<dbReference type="GO" id="GO:0046872">
    <property type="term" value="F:metal ion binding"/>
    <property type="evidence" value="ECO:0007669"/>
    <property type="project" value="UniProtKB-UniRule"/>
</dbReference>
<evidence type="ECO:0000256" key="13">
    <source>
        <dbReference type="ARBA" id="ARBA00023268"/>
    </source>
</evidence>
<dbReference type="Pfam" id="PF01256">
    <property type="entry name" value="Carb_kinase"/>
    <property type="match status" value="1"/>
</dbReference>
<feature type="binding site" evidence="17">
    <location>
        <position position="314"/>
    </location>
    <ligand>
        <name>(6S)-NADPHX</name>
        <dbReference type="ChEBI" id="CHEBI:64076"/>
    </ligand>
</feature>
<dbReference type="PIRSF" id="PIRSF017184">
    <property type="entry name" value="Nnr"/>
    <property type="match status" value="1"/>
</dbReference>
<keyword evidence="13" id="KW-0511">Multifunctional enzyme</keyword>
<protein>
    <recommendedName>
        <fullName evidence="17">ADP-dependent (S)-NAD(P)H-hydrate dehydratase</fullName>
        <ecNumber evidence="17">4.2.1.136</ecNumber>
    </recommendedName>
    <alternativeName>
        <fullName evidence="17">ADP-dependent NAD(P)HX dehydratase</fullName>
    </alternativeName>
</protein>
<keyword evidence="6 17" id="KW-0547">Nucleotide-binding</keyword>
<evidence type="ECO:0000256" key="9">
    <source>
        <dbReference type="ARBA" id="ARBA00022958"/>
    </source>
</evidence>
<feature type="domain" description="YjeF C-terminal" evidence="19">
    <location>
        <begin position="226"/>
        <end position="486"/>
    </location>
</feature>
<comment type="cofactor">
    <cofactor evidence="17">
        <name>Mg(2+)</name>
        <dbReference type="ChEBI" id="CHEBI:18420"/>
    </cofactor>
</comment>
<evidence type="ECO:0000256" key="14">
    <source>
        <dbReference type="ARBA" id="ARBA00025153"/>
    </source>
</evidence>
<evidence type="ECO:0000256" key="8">
    <source>
        <dbReference type="ARBA" id="ARBA00022857"/>
    </source>
</evidence>
<reference evidence="21" key="1">
    <citation type="submission" date="2020-12" db="EMBL/GenBank/DDBJ databases">
        <title>Genome public.</title>
        <authorList>
            <person name="Sun Q."/>
        </authorList>
    </citation>
    <scope>NUCLEOTIDE SEQUENCE</scope>
    <source>
        <strain evidence="21">CCM 8863</strain>
    </source>
</reference>
<dbReference type="CDD" id="cd01171">
    <property type="entry name" value="YXKO-related"/>
    <property type="match status" value="1"/>
</dbReference>
<dbReference type="InterPro" id="IPR000631">
    <property type="entry name" value="CARKD"/>
</dbReference>
<dbReference type="Gene3D" id="3.40.50.10260">
    <property type="entry name" value="YjeF N-terminal domain"/>
    <property type="match status" value="1"/>
</dbReference>
<comment type="catalytic activity">
    <reaction evidence="1 18">
        <text>(6R)-NADHX = (6S)-NADHX</text>
        <dbReference type="Rhea" id="RHEA:32215"/>
        <dbReference type="ChEBI" id="CHEBI:64074"/>
        <dbReference type="ChEBI" id="CHEBI:64075"/>
        <dbReference type="EC" id="5.1.99.6"/>
    </reaction>
</comment>
<dbReference type="InterPro" id="IPR004443">
    <property type="entry name" value="YjeF_N_dom"/>
</dbReference>
<dbReference type="InterPro" id="IPR030677">
    <property type="entry name" value="Nnr"/>
</dbReference>
<evidence type="ECO:0000256" key="5">
    <source>
        <dbReference type="ARBA" id="ARBA00022723"/>
    </source>
</evidence>
<dbReference type="EMBL" id="JAEIOS010000013">
    <property type="protein sequence ID" value="MBI8990099.1"/>
    <property type="molecule type" value="Genomic_DNA"/>
</dbReference>
<comment type="catalytic activity">
    <reaction evidence="2 18">
        <text>(6R)-NADPHX = (6S)-NADPHX</text>
        <dbReference type="Rhea" id="RHEA:32227"/>
        <dbReference type="ChEBI" id="CHEBI:64076"/>
        <dbReference type="ChEBI" id="CHEBI:64077"/>
        <dbReference type="EC" id="5.1.99.6"/>
    </reaction>
</comment>
<evidence type="ECO:0000313" key="22">
    <source>
        <dbReference type="Proteomes" id="UP000645966"/>
    </source>
</evidence>
<dbReference type="PROSITE" id="PS51385">
    <property type="entry name" value="YJEF_N"/>
    <property type="match status" value="1"/>
</dbReference>
<sequence length="491" mass="49533">MIPVHTPDTVRAAEQPLLEKLGGDLMRCAAHALAVDCDRILRGRRTPGSAGAKVLVLAGSGGNGGDALFAAAELARRGAGVTVWPIGSALHGEASAFLGTRARWREPGEQPVGDVRDADLIIDGIVGIGASGGLRGHGAAAAQIIRGCDTGDTDTGPTVVAVDIPSGVDPMTGHAHDDHLPATHTVTFGALKPVHVFGAEHCGTVTCHGLGIDRELENHTPYARLVERGDLAAWPRPGRTSDKYTGGVVGIHAGSGRYPGAAVLATAGALRATSPMVRFAGSCHGAVTTAHPEVIGTATTGEAGQVQAWAVGPGTGTGDDEAGILADLLATDMPVLLDADALTLVSSRTDLADAVTARGHRGAFTVLTPHDREFGSLAGTAPGPDRSSSTRALAEKLNCCVLLKGRVTVIAGVDECLLVDAGCSWAATPGSGDVLTGITGAAIAHRADPGMVALAAKIHAEAALACGGPVPSGDIAEAVRGVVREAVNPDR</sequence>
<dbReference type="HAMAP" id="MF_01965">
    <property type="entry name" value="NADHX_dehydratase"/>
    <property type="match status" value="1"/>
</dbReference>
<evidence type="ECO:0000256" key="6">
    <source>
        <dbReference type="ARBA" id="ARBA00022741"/>
    </source>
</evidence>
<evidence type="ECO:0000256" key="11">
    <source>
        <dbReference type="ARBA" id="ARBA00023235"/>
    </source>
</evidence>
<feature type="binding site" evidence="17">
    <location>
        <position position="432"/>
    </location>
    <ligand>
        <name>AMP</name>
        <dbReference type="ChEBI" id="CHEBI:456215"/>
    </ligand>
</feature>
<comment type="caution">
    <text evidence="21">The sequence shown here is derived from an EMBL/GenBank/DDBJ whole genome shotgun (WGS) entry which is preliminary data.</text>
</comment>
<proteinExistence type="inferred from homology"/>
<feature type="binding site" evidence="17">
    <location>
        <position position="433"/>
    </location>
    <ligand>
        <name>(6S)-NADPHX</name>
        <dbReference type="ChEBI" id="CHEBI:64076"/>
    </ligand>
</feature>
<keyword evidence="10 17" id="KW-0520">NAD</keyword>
<dbReference type="AlphaFoldDB" id="A0A934I892"/>
<dbReference type="GO" id="GO:0005524">
    <property type="term" value="F:ATP binding"/>
    <property type="evidence" value="ECO:0007669"/>
    <property type="project" value="UniProtKB-UniRule"/>
</dbReference>
<evidence type="ECO:0000256" key="2">
    <source>
        <dbReference type="ARBA" id="ARBA00000909"/>
    </source>
</evidence>
<keyword evidence="5 18" id="KW-0479">Metal-binding</keyword>
<evidence type="ECO:0000256" key="15">
    <source>
        <dbReference type="ARBA" id="ARBA00048238"/>
    </source>
</evidence>
<evidence type="ECO:0000259" key="19">
    <source>
        <dbReference type="PROSITE" id="PS51383"/>
    </source>
</evidence>
<feature type="binding site" evidence="17">
    <location>
        <position position="370"/>
    </location>
    <ligand>
        <name>(6S)-NADPHX</name>
        <dbReference type="ChEBI" id="CHEBI:64076"/>
    </ligand>
</feature>
<dbReference type="RefSeq" id="WP_198739077.1">
    <property type="nucleotide sequence ID" value="NZ_JAEIOS010000013.1"/>
</dbReference>
<dbReference type="Proteomes" id="UP000645966">
    <property type="component" value="Unassembled WGS sequence"/>
</dbReference>
<comment type="function">
    <text evidence="14 18">Bifunctional enzyme that catalyzes the epimerization of the S- and R-forms of NAD(P)HX and the dehydration of the S-form of NAD(P)HX at the expense of ADP, which is converted to AMP. This allows the repair of both epimers of NAD(P)HX, a damaged form of NAD(P)H that is a result of enzymatic or heat-dependent hydration.</text>
</comment>
<feature type="binding site" evidence="17">
    <location>
        <begin position="404"/>
        <end position="408"/>
    </location>
    <ligand>
        <name>AMP</name>
        <dbReference type="ChEBI" id="CHEBI:456215"/>
    </ligand>
</feature>
<dbReference type="Gene3D" id="3.40.1190.20">
    <property type="match status" value="1"/>
</dbReference>
<evidence type="ECO:0000256" key="18">
    <source>
        <dbReference type="PIRNR" id="PIRNR017184"/>
    </source>
</evidence>
<evidence type="ECO:0000256" key="16">
    <source>
        <dbReference type="ARBA" id="ARBA00049209"/>
    </source>
</evidence>
<evidence type="ECO:0000256" key="17">
    <source>
        <dbReference type="HAMAP-Rule" id="MF_01965"/>
    </source>
</evidence>
<keyword evidence="7 17" id="KW-0067">ATP-binding</keyword>
<gene>
    <name evidence="17" type="primary">nnrD</name>
    <name evidence="21" type="ORF">JDV75_10080</name>
</gene>
<keyword evidence="12 17" id="KW-0456">Lyase</keyword>
<comment type="catalytic activity">
    <reaction evidence="16 17 18">
        <text>(6S)-NADPHX + ADP = AMP + phosphate + NADPH + H(+)</text>
        <dbReference type="Rhea" id="RHEA:32235"/>
        <dbReference type="ChEBI" id="CHEBI:15378"/>
        <dbReference type="ChEBI" id="CHEBI:43474"/>
        <dbReference type="ChEBI" id="CHEBI:57783"/>
        <dbReference type="ChEBI" id="CHEBI:64076"/>
        <dbReference type="ChEBI" id="CHEBI:456215"/>
        <dbReference type="ChEBI" id="CHEBI:456216"/>
        <dbReference type="EC" id="4.2.1.136"/>
    </reaction>
</comment>